<organism evidence="1 2">
    <name type="scientific">Macrococcus armenti</name>
    <dbReference type="NCBI Taxonomy" id="2875764"/>
    <lineage>
        <taxon>Bacteria</taxon>
        <taxon>Bacillati</taxon>
        <taxon>Bacillota</taxon>
        <taxon>Bacilli</taxon>
        <taxon>Bacillales</taxon>
        <taxon>Staphylococcaceae</taxon>
        <taxon>Macrococcus</taxon>
    </lineage>
</organism>
<reference evidence="1" key="2">
    <citation type="submission" date="2022-04" db="EMBL/GenBank/DDBJ databases">
        <title>Antimicrobial genetic elements in methicillin-resistant Macrococcus armenti.</title>
        <authorList>
            <person name="Keller J.E."/>
            <person name="Schwendener S."/>
            <person name="Pantucek R."/>
            <person name="Perreten V."/>
        </authorList>
    </citation>
    <scope>NUCLEOTIDE SEQUENCE</scope>
    <source>
        <strain evidence="1">CCM 2609</strain>
    </source>
</reference>
<sequence>MKKSKGLIIGLIAALLVLGGGAAAYFYMTNTPKNAYLLSEKQSMENITKYVESRFSEEMKFQEKMKDESYISTVKLGADVPEALVEGAGVPKSVIDASNIVFEVAHDGKEEFSKLGITPTIADNKIGEFAWGADKDKQYISAPVLDKPLSVPNDKIVETLKKLDASVVEEGMTNETLNLNNILSGATVSQDELNKIRDRYIDVFVDSVKDENFKKDKEKVSVFGEDKNLDKLTMDLKREDVKKIVIAMLEQAKDDKELHDLIKTQAQGKDIKKEIDDMLKDAKKEDVKNFPEVHSIIYVDGKEILKRDLTIKGQDDESIKLAGSSKVDDNIKVDYELSSNNEKVGSLKGESKKSDKKYNDDYKFVIIDGEEKEISFKNESTTDDGKRKDKGQIDLTALAGMDMVVAFTNDMDTDVGNNEQKQKGDLSFDVDGETVKVVLDSKTKLKESFKIESKDARDLNKMSDSEISDIQSEIEENFMSIFMDVSGDLE</sequence>
<accession>A0ABY3ZUS5</accession>
<gene>
    <name evidence="1" type="ORF">MRZ06_00650</name>
</gene>
<reference evidence="1" key="1">
    <citation type="submission" date="2022-03" db="EMBL/GenBank/DDBJ databases">
        <authorList>
            <person name="Vrbovska V."/>
            <person name="Kovarovic V."/>
            <person name="Botka T."/>
            <person name="Pantucek R."/>
        </authorList>
    </citation>
    <scope>NUCLEOTIDE SEQUENCE</scope>
    <source>
        <strain evidence="1">CCM 2609</strain>
    </source>
</reference>
<name>A0ABY3ZUS5_9STAP</name>
<protein>
    <submittedName>
        <fullName evidence="1">Uncharacterized protein</fullName>
    </submittedName>
</protein>
<keyword evidence="2" id="KW-1185">Reference proteome</keyword>
<proteinExistence type="predicted"/>
<dbReference type="Proteomes" id="UP000830343">
    <property type="component" value="Chromosome"/>
</dbReference>
<dbReference type="RefSeq" id="WP_243365935.1">
    <property type="nucleotide sequence ID" value="NZ_CP094348.1"/>
</dbReference>
<dbReference type="EMBL" id="CP094348">
    <property type="protein sequence ID" value="UOB20626.1"/>
    <property type="molecule type" value="Genomic_DNA"/>
</dbReference>
<evidence type="ECO:0000313" key="1">
    <source>
        <dbReference type="EMBL" id="UOB20626.1"/>
    </source>
</evidence>
<evidence type="ECO:0000313" key="2">
    <source>
        <dbReference type="Proteomes" id="UP000830343"/>
    </source>
</evidence>